<evidence type="ECO:0000313" key="1">
    <source>
        <dbReference type="EMBL" id="AOS58404.1"/>
    </source>
</evidence>
<name>A0A1D8BJA8_SIFV</name>
<gene>
    <name evidence="1" type="primary">SIFV2_gp49</name>
</gene>
<organism evidence="1">
    <name type="scientific">Sulfolobus islandicus filamentous virus 2</name>
    <dbReference type="NCBI Taxonomy" id="1902331"/>
    <lineage>
        <taxon>Viruses</taxon>
        <taxon>Adnaviria</taxon>
        <taxon>Zilligvirae</taxon>
        <taxon>Taleaviricota</taxon>
        <taxon>Tokiviricetes</taxon>
        <taxon>Ligamenvirales</taxon>
        <taxon>Lipothrixviridae</taxon>
        <taxon>Betalipothrixvirus</taxon>
        <taxon>Betalipothrixvirus hveragerdiense</taxon>
        <taxon>Sulfolobus islandicus filamentous virus</taxon>
    </lineage>
</organism>
<dbReference type="EMBL" id="KX467643">
    <property type="protein sequence ID" value="AOS58404.1"/>
    <property type="molecule type" value="Genomic_DNA"/>
</dbReference>
<proteinExistence type="predicted"/>
<accession>A0A1D8BJA8</accession>
<reference evidence="1" key="2">
    <citation type="submission" date="2016-06" db="EMBL/GenBank/DDBJ databases">
        <authorList>
            <person name="Kjaerup R.B."/>
            <person name="Dalgaard T.S."/>
            <person name="Juul-Madsen H.R."/>
        </authorList>
    </citation>
    <scope>NUCLEOTIDE SEQUENCE</scope>
</reference>
<sequence>MSSVTQPAYTEAFMSVIATSVSGVNVSQYPSPSGYHVYLSSQTGIVDNTTNVSVYNVSDTYQNNNEVTSVTFIAVFTNLNSYTFNEILFYTQVNGQDFMQVAQFIPSSAIQKSSGYALVITITLSIATPIYTIDAIQDVQQLCTQYCTNVNCNTVGGNIETSYLPFSLFNLVFLYLLGINTNTIEQSPSTQQTASLYANCINSCVQYCSTNRPLECVACLSGCHTYLLENPLFTFLLANNIQNIVELLPQGINTIYAVNVCSGKVATLTPQNFQNNLNVVSQSEIQYTTQFYLQGTNELFNALQIMVSTLNTNYNYSLGVLYFTGVPLPSGETFILEVTMSES</sequence>
<reference evidence="1" key="1">
    <citation type="journal article" date="2014" name="Mol. Microbiol.">
        <title>Inter-viral conflicts that exploit host CRISPR immune systems of Sulfolobus.</title>
        <authorList>
            <person name="Erdmann S."/>
            <person name="Le Moine Bauer S."/>
            <person name="Garrett R.A."/>
        </authorList>
    </citation>
    <scope>NUCLEOTIDE SEQUENCE [LARGE SCALE GENOMIC DNA]</scope>
</reference>
<dbReference type="Proteomes" id="UP000223173">
    <property type="component" value="Segment"/>
</dbReference>
<protein>
    <submittedName>
        <fullName evidence="1">SIFV.gp54-like protein</fullName>
    </submittedName>
</protein>